<sequence>MEKVSWCQYYKEGELYVTAIILAGGKSLRMGYNKAFLKYGVKTFIEHQIARLTKIFDEIILSANDASAYAYLNLPIVSDVISGKGPLSGICAGLIRSTSSHSFVIACDMPFLDEKVILCLKDRIDNYDVVVPQTSRGLEPLHAFYSKNCIQPIRRCLDEGRLRIIDFFADVKVRIVCEQELNGLDGSTSSLTNLNTPEEYQKYLDHMISDERKL</sequence>
<dbReference type="HAMAP" id="MF_00316">
    <property type="entry name" value="MobA"/>
    <property type="match status" value="1"/>
</dbReference>
<dbReference type="Proteomes" id="UP000242219">
    <property type="component" value="Unassembled WGS sequence"/>
</dbReference>
<dbReference type="EC" id="2.7.7.77" evidence="8"/>
<dbReference type="GO" id="GO:0006777">
    <property type="term" value="P:Mo-molybdopterin cofactor biosynthetic process"/>
    <property type="evidence" value="ECO:0007669"/>
    <property type="project" value="UniProtKB-KW"/>
</dbReference>
<organism evidence="10 11">
    <name type="scientific">Candidatus Brocadia sapporoensis</name>
    <dbReference type="NCBI Taxonomy" id="392547"/>
    <lineage>
        <taxon>Bacteria</taxon>
        <taxon>Pseudomonadati</taxon>
        <taxon>Planctomycetota</taxon>
        <taxon>Candidatus Brocadiia</taxon>
        <taxon>Candidatus Brocadiales</taxon>
        <taxon>Candidatus Brocadiaceae</taxon>
        <taxon>Candidatus Brocadia</taxon>
    </lineage>
</organism>
<dbReference type="InterPro" id="IPR025877">
    <property type="entry name" value="MobA-like_NTP_Trfase"/>
</dbReference>
<keyword evidence="11" id="KW-1185">Reference proteome</keyword>
<dbReference type="PANTHER" id="PTHR19136">
    <property type="entry name" value="MOLYBDENUM COFACTOR GUANYLYLTRANSFERASE"/>
    <property type="match status" value="1"/>
</dbReference>
<evidence type="ECO:0000256" key="1">
    <source>
        <dbReference type="ARBA" id="ARBA00022490"/>
    </source>
</evidence>
<name>A0A1V6LY43_9BACT</name>
<evidence type="ECO:0000256" key="7">
    <source>
        <dbReference type="ARBA" id="ARBA00023150"/>
    </source>
</evidence>
<accession>A0A1V6LY43</accession>
<comment type="cofactor">
    <cofactor evidence="8">
        <name>Mg(2+)</name>
        <dbReference type="ChEBI" id="CHEBI:18420"/>
    </cofactor>
</comment>
<feature type="domain" description="MobA-like NTP transferase" evidence="9">
    <location>
        <begin position="19"/>
        <end position="163"/>
    </location>
</feature>
<keyword evidence="7 8" id="KW-0501">Molybdenum cofactor biosynthesis</keyword>
<comment type="function">
    <text evidence="8">Transfers a GMP moiety from GTP to Mo-molybdopterin (Mo-MPT) cofactor (Moco or molybdenum cofactor) to form Mo-molybdopterin guanine dinucleotide (Mo-MGD) cofactor.</text>
</comment>
<feature type="binding site" evidence="8">
    <location>
        <begin position="22"/>
        <end position="24"/>
    </location>
    <ligand>
        <name>GTP</name>
        <dbReference type="ChEBI" id="CHEBI:37565"/>
    </ligand>
</feature>
<comment type="caution">
    <text evidence="8">Lacks conserved residue(s) required for the propagation of feature annotation.</text>
</comment>
<comment type="caution">
    <text evidence="10">The sequence shown here is derived from an EMBL/GenBank/DDBJ whole genome shotgun (WGS) entry which is preliminary data.</text>
</comment>
<dbReference type="InterPro" id="IPR029044">
    <property type="entry name" value="Nucleotide-diphossugar_trans"/>
</dbReference>
<feature type="binding site" evidence="8">
    <location>
        <position position="34"/>
    </location>
    <ligand>
        <name>GTP</name>
        <dbReference type="ChEBI" id="CHEBI:37565"/>
    </ligand>
</feature>
<feature type="binding site" evidence="8">
    <location>
        <position position="79"/>
    </location>
    <ligand>
        <name>GTP</name>
        <dbReference type="ChEBI" id="CHEBI:37565"/>
    </ligand>
</feature>
<keyword evidence="3 8" id="KW-0479">Metal-binding</keyword>
<keyword evidence="4 8" id="KW-0547">Nucleotide-binding</keyword>
<dbReference type="GO" id="GO:0046872">
    <property type="term" value="F:metal ion binding"/>
    <property type="evidence" value="ECO:0007669"/>
    <property type="project" value="UniProtKB-KW"/>
</dbReference>
<comment type="domain">
    <text evidence="8">The N-terminal domain determines nucleotide recognition and specific binding, while the C-terminal domain determines the specific binding to the target protein.</text>
</comment>
<keyword evidence="2 8" id="KW-0808">Transferase</keyword>
<comment type="subcellular location">
    <subcellularLocation>
        <location evidence="8">Cytoplasm</location>
    </subcellularLocation>
</comment>
<dbReference type="Gene3D" id="3.90.550.10">
    <property type="entry name" value="Spore Coat Polysaccharide Biosynthesis Protein SpsA, Chain A"/>
    <property type="match status" value="1"/>
</dbReference>
<feature type="binding site" evidence="8">
    <location>
        <position position="108"/>
    </location>
    <ligand>
        <name>Mg(2+)</name>
        <dbReference type="ChEBI" id="CHEBI:18420"/>
    </ligand>
</feature>
<dbReference type="GO" id="GO:0005737">
    <property type="term" value="C:cytoplasm"/>
    <property type="evidence" value="ECO:0007669"/>
    <property type="project" value="UniProtKB-SubCell"/>
</dbReference>
<gene>
    <name evidence="8" type="primary">mobA</name>
    <name evidence="10" type="ORF">BIY37_10430</name>
</gene>
<evidence type="ECO:0000259" key="9">
    <source>
        <dbReference type="Pfam" id="PF12804"/>
    </source>
</evidence>
<evidence type="ECO:0000256" key="5">
    <source>
        <dbReference type="ARBA" id="ARBA00022842"/>
    </source>
</evidence>
<evidence type="ECO:0000313" key="10">
    <source>
        <dbReference type="EMBL" id="OQD45063.1"/>
    </source>
</evidence>
<evidence type="ECO:0000256" key="6">
    <source>
        <dbReference type="ARBA" id="ARBA00023134"/>
    </source>
</evidence>
<dbReference type="InterPro" id="IPR013482">
    <property type="entry name" value="Molybde_CF_guanTrfase"/>
</dbReference>
<comment type="similarity">
    <text evidence="8">Belongs to the MobA family.</text>
</comment>
<dbReference type="EMBL" id="MJUW02000108">
    <property type="protein sequence ID" value="OQD45063.1"/>
    <property type="molecule type" value="Genomic_DNA"/>
</dbReference>
<proteinExistence type="inferred from homology"/>
<evidence type="ECO:0000256" key="4">
    <source>
        <dbReference type="ARBA" id="ARBA00022741"/>
    </source>
</evidence>
<dbReference type="AlphaFoldDB" id="A0A1V6LY43"/>
<evidence type="ECO:0000256" key="2">
    <source>
        <dbReference type="ARBA" id="ARBA00022679"/>
    </source>
</evidence>
<keyword evidence="6 8" id="KW-0342">GTP-binding</keyword>
<keyword evidence="5 8" id="KW-0460">Magnesium</keyword>
<reference evidence="10 11" key="1">
    <citation type="journal article" date="2016" name="Genome Announc.">
        <title>Draft Genome Sequence of the Anaerobic Ammonium-Oxidizing Bacterium 'Candidatus Brocadia sp. 40'.</title>
        <authorList>
            <person name="Ali M."/>
            <person name="Haroon M.F."/>
            <person name="Narita Y."/>
            <person name="Zhang L."/>
            <person name="Rangel Shaw D."/>
            <person name="Okabe S."/>
            <person name="Saikaly P.E."/>
        </authorList>
    </citation>
    <scope>NUCLEOTIDE SEQUENCE [LARGE SCALE GENOMIC DNA]</scope>
    <source>
        <strain evidence="10 11">40</strain>
    </source>
</reference>
<protein>
    <recommendedName>
        <fullName evidence="8">Probable molybdenum cofactor guanylyltransferase</fullName>
        <shortName evidence="8">MoCo guanylyltransferase</shortName>
        <ecNumber evidence="8">2.7.7.77</ecNumber>
    </recommendedName>
    <alternativeName>
        <fullName evidence="8">GTP:molybdopterin guanylyltransferase</fullName>
    </alternativeName>
    <alternativeName>
        <fullName evidence="8">Mo-MPT guanylyltransferase</fullName>
    </alternativeName>
    <alternativeName>
        <fullName evidence="8">Molybdopterin guanylyltransferase</fullName>
    </alternativeName>
    <alternativeName>
        <fullName evidence="8">Molybdopterin-guanine dinucleotide synthase</fullName>
        <shortName evidence="8">MGD synthase</shortName>
    </alternativeName>
</protein>
<evidence type="ECO:0000256" key="8">
    <source>
        <dbReference type="HAMAP-Rule" id="MF_00316"/>
    </source>
</evidence>
<evidence type="ECO:0000313" key="11">
    <source>
        <dbReference type="Proteomes" id="UP000242219"/>
    </source>
</evidence>
<dbReference type="PANTHER" id="PTHR19136:SF81">
    <property type="entry name" value="MOLYBDENUM COFACTOR GUANYLYLTRANSFERASE"/>
    <property type="match status" value="1"/>
</dbReference>
<evidence type="ECO:0000256" key="3">
    <source>
        <dbReference type="ARBA" id="ARBA00022723"/>
    </source>
</evidence>
<dbReference type="CDD" id="cd02503">
    <property type="entry name" value="MobA"/>
    <property type="match status" value="1"/>
</dbReference>
<comment type="catalytic activity">
    <reaction evidence="8">
        <text>Mo-molybdopterin + GTP + H(+) = Mo-molybdopterin guanine dinucleotide + diphosphate</text>
        <dbReference type="Rhea" id="RHEA:34243"/>
        <dbReference type="ChEBI" id="CHEBI:15378"/>
        <dbReference type="ChEBI" id="CHEBI:33019"/>
        <dbReference type="ChEBI" id="CHEBI:37565"/>
        <dbReference type="ChEBI" id="CHEBI:71302"/>
        <dbReference type="ChEBI" id="CHEBI:71310"/>
        <dbReference type="EC" id="2.7.7.77"/>
    </reaction>
</comment>
<keyword evidence="1 8" id="KW-0963">Cytoplasm</keyword>
<dbReference type="GO" id="GO:0005525">
    <property type="term" value="F:GTP binding"/>
    <property type="evidence" value="ECO:0007669"/>
    <property type="project" value="UniProtKB-UniRule"/>
</dbReference>
<feature type="binding site" evidence="8">
    <location>
        <position position="108"/>
    </location>
    <ligand>
        <name>GTP</name>
        <dbReference type="ChEBI" id="CHEBI:37565"/>
    </ligand>
</feature>
<dbReference type="Pfam" id="PF12804">
    <property type="entry name" value="NTP_transf_3"/>
    <property type="match status" value="1"/>
</dbReference>
<dbReference type="SUPFAM" id="SSF53448">
    <property type="entry name" value="Nucleotide-diphospho-sugar transferases"/>
    <property type="match status" value="1"/>
</dbReference>
<dbReference type="GO" id="GO:0061603">
    <property type="term" value="F:molybdenum cofactor guanylyltransferase activity"/>
    <property type="evidence" value="ECO:0007669"/>
    <property type="project" value="UniProtKB-EC"/>
</dbReference>